<reference evidence="5 6" key="1">
    <citation type="submission" date="2019-05" db="EMBL/GenBank/DDBJ databases">
        <title>Mikania micrantha, genome provides insights into the molecular mechanism of rapid growth.</title>
        <authorList>
            <person name="Liu B."/>
        </authorList>
    </citation>
    <scope>NUCLEOTIDE SEQUENCE [LARGE SCALE GENOMIC DNA]</scope>
    <source>
        <strain evidence="5">NLD-2019</strain>
        <tissue evidence="5">Leaf</tissue>
    </source>
</reference>
<dbReference type="AlphaFoldDB" id="A0A5N6MN25"/>
<dbReference type="InterPro" id="IPR026992">
    <property type="entry name" value="DIOX_N"/>
</dbReference>
<keyword evidence="3" id="KW-0694">RNA-binding</keyword>
<dbReference type="Gene3D" id="3.30.420.10">
    <property type="entry name" value="Ribonuclease H-like superfamily/Ribonuclease H"/>
    <property type="match status" value="1"/>
</dbReference>
<dbReference type="InterPro" id="IPR036397">
    <property type="entry name" value="RNaseH_sf"/>
</dbReference>
<dbReference type="Pfam" id="PF00013">
    <property type="entry name" value="KH_1"/>
    <property type="match status" value="1"/>
</dbReference>
<evidence type="ECO:0000313" key="6">
    <source>
        <dbReference type="Proteomes" id="UP000326396"/>
    </source>
</evidence>
<proteinExistence type="predicted"/>
<feature type="domain" description="Fe2OG dioxygenase" evidence="4">
    <location>
        <begin position="201"/>
        <end position="301"/>
    </location>
</feature>
<evidence type="ECO:0000256" key="1">
    <source>
        <dbReference type="ARBA" id="ARBA00022723"/>
    </source>
</evidence>
<dbReference type="GO" id="GO:0046872">
    <property type="term" value="F:metal ion binding"/>
    <property type="evidence" value="ECO:0007669"/>
    <property type="project" value="UniProtKB-KW"/>
</dbReference>
<dbReference type="GO" id="GO:0008408">
    <property type="term" value="F:3'-5' exonuclease activity"/>
    <property type="evidence" value="ECO:0007669"/>
    <property type="project" value="InterPro"/>
</dbReference>
<dbReference type="PROSITE" id="PS51471">
    <property type="entry name" value="FE2OG_OXY"/>
    <property type="match status" value="1"/>
</dbReference>
<evidence type="ECO:0000259" key="4">
    <source>
        <dbReference type="PROSITE" id="PS51471"/>
    </source>
</evidence>
<dbReference type="PANTHER" id="PTHR46814">
    <property type="entry name" value="EGALITARIAN, ISOFORM B"/>
    <property type="match status" value="1"/>
</dbReference>
<dbReference type="Pfam" id="PF03171">
    <property type="entry name" value="2OG-FeII_Oxy"/>
    <property type="match status" value="1"/>
</dbReference>
<dbReference type="InterPro" id="IPR004088">
    <property type="entry name" value="KH_dom_type_1"/>
</dbReference>
<dbReference type="SUPFAM" id="SSF53098">
    <property type="entry name" value="Ribonuclease H-like"/>
    <property type="match status" value="1"/>
</dbReference>
<dbReference type="Gene3D" id="3.30.1370.10">
    <property type="entry name" value="K Homology domain, type 1"/>
    <property type="match status" value="1"/>
</dbReference>
<dbReference type="InterPro" id="IPR002562">
    <property type="entry name" value="3'-5'_exonuclease_dom"/>
</dbReference>
<keyword evidence="2" id="KW-0408">Iron</keyword>
<dbReference type="EMBL" id="SZYD01000015">
    <property type="protein sequence ID" value="KAD3641741.1"/>
    <property type="molecule type" value="Genomic_DNA"/>
</dbReference>
<keyword evidence="6" id="KW-1185">Reference proteome</keyword>
<dbReference type="InterPro" id="IPR012337">
    <property type="entry name" value="RNaseH-like_sf"/>
</dbReference>
<dbReference type="CDD" id="cd06148">
    <property type="entry name" value="Egl_like_exo"/>
    <property type="match status" value="1"/>
</dbReference>
<dbReference type="CDD" id="cd00105">
    <property type="entry name" value="KH-I"/>
    <property type="match status" value="1"/>
</dbReference>
<evidence type="ECO:0000256" key="2">
    <source>
        <dbReference type="ARBA" id="ARBA00023004"/>
    </source>
</evidence>
<dbReference type="GO" id="GO:0003723">
    <property type="term" value="F:RNA binding"/>
    <property type="evidence" value="ECO:0007669"/>
    <property type="project" value="UniProtKB-UniRule"/>
</dbReference>
<dbReference type="PANTHER" id="PTHR46814:SF1">
    <property type="entry name" value="EGALITARIAN, ISOFORM B"/>
    <property type="match status" value="1"/>
</dbReference>
<name>A0A5N6MN25_9ASTR</name>
<dbReference type="Gene3D" id="2.60.120.330">
    <property type="entry name" value="B-lactam Antibiotic, Isopenicillin N Synthase, Chain"/>
    <property type="match status" value="1"/>
</dbReference>
<evidence type="ECO:0000313" key="5">
    <source>
        <dbReference type="EMBL" id="KAD3641741.1"/>
    </source>
</evidence>
<keyword evidence="1" id="KW-0479">Metal-binding</keyword>
<dbReference type="Pfam" id="PF01612">
    <property type="entry name" value="DNA_pol_A_exo1"/>
    <property type="match status" value="1"/>
</dbReference>
<dbReference type="Pfam" id="PF14226">
    <property type="entry name" value="DIOX_N"/>
    <property type="match status" value="1"/>
</dbReference>
<dbReference type="InterPro" id="IPR036612">
    <property type="entry name" value="KH_dom_type_1_sf"/>
</dbReference>
<dbReference type="SMART" id="SM00322">
    <property type="entry name" value="KH"/>
    <property type="match status" value="1"/>
</dbReference>
<dbReference type="InterPro" id="IPR004087">
    <property type="entry name" value="KH_dom"/>
</dbReference>
<protein>
    <recommendedName>
        <fullName evidence="4">Fe2OG dioxygenase domain-containing protein</fullName>
    </recommendedName>
</protein>
<dbReference type="OrthoDB" id="26838at2759"/>
<dbReference type="SUPFAM" id="SSF51197">
    <property type="entry name" value="Clavaminate synthase-like"/>
    <property type="match status" value="1"/>
</dbReference>
<gene>
    <name evidence="5" type="ORF">E3N88_30965</name>
</gene>
<dbReference type="GO" id="GO:0006139">
    <property type="term" value="P:nucleobase-containing compound metabolic process"/>
    <property type="evidence" value="ECO:0007669"/>
    <property type="project" value="InterPro"/>
</dbReference>
<dbReference type="Proteomes" id="UP000326396">
    <property type="component" value="Linkage Group LG5"/>
</dbReference>
<dbReference type="GO" id="GO:0016705">
    <property type="term" value="F:oxidoreductase activity, acting on paired donors, with incorporation or reduction of molecular oxygen"/>
    <property type="evidence" value="ECO:0007669"/>
    <property type="project" value="UniProtKB-ARBA"/>
</dbReference>
<comment type="caution">
    <text evidence="5">The sequence shown here is derived from an EMBL/GenBank/DDBJ whole genome shotgun (WGS) entry which is preliminary data.</text>
</comment>
<dbReference type="InterPro" id="IPR027443">
    <property type="entry name" value="IPNS-like_sf"/>
</dbReference>
<organism evidence="5 6">
    <name type="scientific">Mikania micrantha</name>
    <name type="common">bitter vine</name>
    <dbReference type="NCBI Taxonomy" id="192012"/>
    <lineage>
        <taxon>Eukaryota</taxon>
        <taxon>Viridiplantae</taxon>
        <taxon>Streptophyta</taxon>
        <taxon>Embryophyta</taxon>
        <taxon>Tracheophyta</taxon>
        <taxon>Spermatophyta</taxon>
        <taxon>Magnoliopsida</taxon>
        <taxon>eudicotyledons</taxon>
        <taxon>Gunneridae</taxon>
        <taxon>Pentapetalae</taxon>
        <taxon>asterids</taxon>
        <taxon>campanulids</taxon>
        <taxon>Asterales</taxon>
        <taxon>Asteraceae</taxon>
        <taxon>Asteroideae</taxon>
        <taxon>Heliantheae alliance</taxon>
        <taxon>Eupatorieae</taxon>
        <taxon>Mikania</taxon>
    </lineage>
</organism>
<accession>A0A5N6MN25</accession>
<dbReference type="InterPro" id="IPR005123">
    <property type="entry name" value="Oxoglu/Fe-dep_dioxygenase_dom"/>
</dbReference>
<dbReference type="PROSITE" id="PS50084">
    <property type="entry name" value="KH_TYPE_1"/>
    <property type="match status" value="1"/>
</dbReference>
<evidence type="ECO:0000256" key="3">
    <source>
        <dbReference type="PROSITE-ProRule" id="PRU00117"/>
    </source>
</evidence>
<dbReference type="InterPro" id="IPR044861">
    <property type="entry name" value="IPNS-like_FE2OG_OXY"/>
</dbReference>
<dbReference type="SUPFAM" id="SSF54791">
    <property type="entry name" value="Eukaryotic type KH-domain (KH-domain type I)"/>
    <property type="match status" value="1"/>
</dbReference>
<sequence length="688" mass="76785">MEVSVAPILVQSIAQKDAKSVVPQQYIQPPEHRPIKPANETANDHKIPMIDLAGDRNSNLLRDEIARACTDWGAFHVINHGVPIVLLDEIKKVGSFFFENLPMAERLRYACDSNSPASEGYGSRMLVATDDAVLDWRDYFDHHTFPVSRRLPSRWPHSPSNYREVVEEYSKQMKLLAQKILGLISTSLGLPSSFIEDAMGELFQNITISYYPSCPQPELTLGLQSHSDMGFITLLIQDNVAGLQASKDDEWVTVEPLSHAILVILGDQTEIITNGMYKSCQHRAITNANKPRLSVATFHDPAKTTTVTPAFKPHRLIPNSSARRQLTPMFWSEEVINKDRRGSLFVCLDGSIIAMASSLSPSDHLTSVSLPSDPGDHVVPIHIVTNASQLPPEFLKPSPDKKLVVGFDCEGVDLCRNGTLCVMQLAFPDAIYLVDAIEGGKTLVEACKPALESSYITKVIHDCKRDSEALYFQFNIKLNNVFDTQIAYTLIEEQEGGTKVPDDYISFVGLLADPRYYGISYVEKQEVRVLLRQDPNFWKYRPLSELMVRAATDDVRFLLCIYNKMVVKMNEKSLWYLAVRGALYCRCFCITDNDYADWPPLPLIPETLVTDNNAPEEEVLSVVDVPPGKMGVVIGRKGASILAVKESCNAEIFIGGDKGPPDKVFVIGPVKQVRKAEAILRGRMLEIF</sequence>
<dbReference type="SMART" id="SM00474">
    <property type="entry name" value="35EXOc"/>
    <property type="match status" value="1"/>
</dbReference>